<comment type="subcellular location">
    <subcellularLocation>
        <location evidence="1">Nucleus</location>
    </subcellularLocation>
</comment>
<dbReference type="PANTHER" id="PTHR10880:SF15">
    <property type="entry name" value="MSL COMPLEX SUBUNIT 3"/>
    <property type="match status" value="1"/>
</dbReference>
<dbReference type="InterPro" id="IPR038217">
    <property type="entry name" value="MRG_C_sf"/>
</dbReference>
<keyword evidence="5" id="KW-0539">Nucleus</keyword>
<evidence type="ECO:0000313" key="9">
    <source>
        <dbReference type="EMBL" id="KAK2958097.1"/>
    </source>
</evidence>
<feature type="compositionally biased region" description="Basic and acidic residues" evidence="6">
    <location>
        <begin position="69"/>
        <end position="94"/>
    </location>
</feature>
<gene>
    <name evidence="9" type="ORF">BLNAU_7024</name>
</gene>
<evidence type="ECO:0000256" key="2">
    <source>
        <dbReference type="ARBA" id="ARBA00022853"/>
    </source>
</evidence>
<protein>
    <submittedName>
        <fullName evidence="9">MRG domain containing protein</fullName>
    </submittedName>
</protein>
<dbReference type="Gene3D" id="2.30.30.140">
    <property type="match status" value="1"/>
</dbReference>
<comment type="caution">
    <text evidence="9">The sequence shown here is derived from an EMBL/GenBank/DDBJ whole genome shotgun (WGS) entry which is preliminary data.</text>
</comment>
<dbReference type="SUPFAM" id="SSF54160">
    <property type="entry name" value="Chromo domain-like"/>
    <property type="match status" value="1"/>
</dbReference>
<feature type="compositionally biased region" description="Basic and acidic residues" evidence="6">
    <location>
        <begin position="229"/>
        <end position="254"/>
    </location>
</feature>
<dbReference type="Proteomes" id="UP001281761">
    <property type="component" value="Unassembled WGS sequence"/>
</dbReference>
<dbReference type="PANTHER" id="PTHR10880">
    <property type="entry name" value="MORTALITY FACTOR 4-LIKE PROTEIN"/>
    <property type="match status" value="1"/>
</dbReference>
<dbReference type="InterPro" id="IPR026541">
    <property type="entry name" value="MRG_dom"/>
</dbReference>
<keyword evidence="10" id="KW-1185">Reference proteome</keyword>
<evidence type="ECO:0000256" key="4">
    <source>
        <dbReference type="ARBA" id="ARBA00023163"/>
    </source>
</evidence>
<dbReference type="Pfam" id="PF05712">
    <property type="entry name" value="MRG"/>
    <property type="match status" value="1"/>
</dbReference>
<reference evidence="9 10" key="1">
    <citation type="journal article" date="2022" name="bioRxiv">
        <title>Genomics of Preaxostyla Flagellates Illuminates Evolutionary Transitions and the Path Towards Mitochondrial Loss.</title>
        <authorList>
            <person name="Novak L.V.F."/>
            <person name="Treitli S.C."/>
            <person name="Pyrih J."/>
            <person name="Halakuc P."/>
            <person name="Pipaliya S.V."/>
            <person name="Vacek V."/>
            <person name="Brzon O."/>
            <person name="Soukal P."/>
            <person name="Eme L."/>
            <person name="Dacks J.B."/>
            <person name="Karnkowska A."/>
            <person name="Elias M."/>
            <person name="Hampl V."/>
        </authorList>
    </citation>
    <scope>NUCLEOTIDE SEQUENCE [LARGE SCALE GENOMIC DNA]</scope>
    <source>
        <strain evidence="9">NAU3</strain>
        <tissue evidence="9">Gut</tissue>
    </source>
</reference>
<feature type="domain" description="MSL3 chromodomain-like" evidence="8">
    <location>
        <begin position="16"/>
        <end position="64"/>
    </location>
</feature>
<evidence type="ECO:0000256" key="3">
    <source>
        <dbReference type="ARBA" id="ARBA00023015"/>
    </source>
</evidence>
<dbReference type="InterPro" id="IPR016197">
    <property type="entry name" value="Chromo-like_dom_sf"/>
</dbReference>
<organism evidence="9 10">
    <name type="scientific">Blattamonas nauphoetae</name>
    <dbReference type="NCBI Taxonomy" id="2049346"/>
    <lineage>
        <taxon>Eukaryota</taxon>
        <taxon>Metamonada</taxon>
        <taxon>Preaxostyla</taxon>
        <taxon>Oxymonadida</taxon>
        <taxon>Blattamonas</taxon>
    </lineage>
</organism>
<keyword evidence="4" id="KW-0804">Transcription</keyword>
<sequence length="378" mass="43097">MSSHYTQNQAVYALSKEVWYKAKVLKVLETSSGTEYRIHYAGFRASDDETVPPSSLMEINAENEVIYTESRKRATSRKSEQSKPEDTPKIERKSKVNIIKNDEQENSEIDTPPPANQKASRSVRNLESNAISFIFPKNLQTQLQVDLKTMADDNSVHTLPATVTVSDILEAYNEETSRKKEFFINDIFTYFNGLVDRILLTPDEAICYKIWFDYIHLRSLGEPVGFSEEQPKSRKEKRKRIEDSPEDFEPKGPHFDPKINVDGNIIDPHLPIQILKDITSPADIFGGVHLLRLIEKLPSVLRTIKTGKDAIDFAGLEKELTLFLDFLDQNKESVLDPLYTKISAMNVDSKKGRRAMKTILQLNTSQYDPSIPLFPPKS</sequence>
<dbReference type="PROSITE" id="PS51640">
    <property type="entry name" value="MRG"/>
    <property type="match status" value="1"/>
</dbReference>
<keyword evidence="2" id="KW-0156">Chromatin regulator</keyword>
<name>A0ABQ9Y2X6_9EUKA</name>
<dbReference type="Pfam" id="PF22732">
    <property type="entry name" value="MSL3_chromo-like"/>
    <property type="match status" value="1"/>
</dbReference>
<feature type="region of interest" description="Disordered" evidence="6">
    <location>
        <begin position="225"/>
        <end position="254"/>
    </location>
</feature>
<dbReference type="InterPro" id="IPR008676">
    <property type="entry name" value="MRG"/>
</dbReference>
<evidence type="ECO:0000259" key="8">
    <source>
        <dbReference type="Pfam" id="PF22732"/>
    </source>
</evidence>
<dbReference type="EMBL" id="JARBJD010000041">
    <property type="protein sequence ID" value="KAK2958097.1"/>
    <property type="molecule type" value="Genomic_DNA"/>
</dbReference>
<evidence type="ECO:0000313" key="10">
    <source>
        <dbReference type="Proteomes" id="UP001281761"/>
    </source>
</evidence>
<evidence type="ECO:0000256" key="1">
    <source>
        <dbReference type="ARBA" id="ARBA00004123"/>
    </source>
</evidence>
<dbReference type="Gene3D" id="1.10.274.30">
    <property type="entry name" value="MRG domain"/>
    <property type="match status" value="1"/>
</dbReference>
<evidence type="ECO:0000256" key="6">
    <source>
        <dbReference type="SAM" id="MobiDB-lite"/>
    </source>
</evidence>
<evidence type="ECO:0000259" key="7">
    <source>
        <dbReference type="Pfam" id="PF05712"/>
    </source>
</evidence>
<feature type="domain" description="MRG" evidence="7">
    <location>
        <begin position="122"/>
        <end position="334"/>
    </location>
</feature>
<feature type="region of interest" description="Disordered" evidence="6">
    <location>
        <begin position="69"/>
        <end position="122"/>
    </location>
</feature>
<evidence type="ECO:0000256" key="5">
    <source>
        <dbReference type="ARBA" id="ARBA00023242"/>
    </source>
</evidence>
<accession>A0ABQ9Y2X6</accession>
<keyword evidence="3" id="KW-0805">Transcription regulation</keyword>
<proteinExistence type="predicted"/>
<dbReference type="InterPro" id="IPR053820">
    <property type="entry name" value="MSL3_chromo-like"/>
</dbReference>